<dbReference type="InterPro" id="IPR002545">
    <property type="entry name" value="CheW-lke_dom"/>
</dbReference>
<name>A0A5Q2RL19_9ACTN</name>
<evidence type="ECO:0000313" key="2">
    <source>
        <dbReference type="EMBL" id="QGG94757.1"/>
    </source>
</evidence>
<dbReference type="PANTHER" id="PTHR22617:SF23">
    <property type="entry name" value="CHEMOTAXIS PROTEIN CHEW"/>
    <property type="match status" value="1"/>
</dbReference>
<protein>
    <submittedName>
        <fullName evidence="2">Chemotaxis protein CheW</fullName>
    </submittedName>
</protein>
<dbReference type="Proteomes" id="UP000334019">
    <property type="component" value="Chromosome"/>
</dbReference>
<evidence type="ECO:0000259" key="1">
    <source>
        <dbReference type="PROSITE" id="PS50851"/>
    </source>
</evidence>
<accession>A0A5Q2RL19</accession>
<dbReference type="Gene3D" id="2.30.30.40">
    <property type="entry name" value="SH3 Domains"/>
    <property type="match status" value="1"/>
</dbReference>
<dbReference type="InterPro" id="IPR036061">
    <property type="entry name" value="CheW-like_dom_sf"/>
</dbReference>
<keyword evidence="3" id="KW-1185">Reference proteome</keyword>
<feature type="domain" description="CheW-like" evidence="1">
    <location>
        <begin position="1"/>
        <end position="140"/>
    </location>
</feature>
<organism evidence="2 3">
    <name type="scientific">Actinomarinicola tropica</name>
    <dbReference type="NCBI Taxonomy" id="2789776"/>
    <lineage>
        <taxon>Bacteria</taxon>
        <taxon>Bacillati</taxon>
        <taxon>Actinomycetota</taxon>
        <taxon>Acidimicrobiia</taxon>
        <taxon>Acidimicrobiales</taxon>
        <taxon>Iamiaceae</taxon>
        <taxon>Actinomarinicola</taxon>
    </lineage>
</organism>
<dbReference type="InterPro" id="IPR039315">
    <property type="entry name" value="CheW"/>
</dbReference>
<dbReference type="EMBL" id="CP045851">
    <property type="protein sequence ID" value="QGG94757.1"/>
    <property type="molecule type" value="Genomic_DNA"/>
</dbReference>
<dbReference type="KEGG" id="atq:GH723_06325"/>
<gene>
    <name evidence="2" type="ORF">GH723_06325</name>
</gene>
<dbReference type="GO" id="GO:0005829">
    <property type="term" value="C:cytosol"/>
    <property type="evidence" value="ECO:0007669"/>
    <property type="project" value="TreeGrafter"/>
</dbReference>
<dbReference type="PANTHER" id="PTHR22617">
    <property type="entry name" value="CHEMOTAXIS SENSOR HISTIDINE KINASE-RELATED"/>
    <property type="match status" value="1"/>
</dbReference>
<reference evidence="2 3" key="1">
    <citation type="submission" date="2019-11" db="EMBL/GenBank/DDBJ databases">
        <authorList>
            <person name="He Y."/>
        </authorList>
    </citation>
    <scope>NUCLEOTIDE SEQUENCE [LARGE SCALE GENOMIC DNA]</scope>
    <source>
        <strain evidence="2 3">SCSIO 58843</strain>
    </source>
</reference>
<dbReference type="AlphaFoldDB" id="A0A5Q2RL19"/>
<dbReference type="GO" id="GO:0007165">
    <property type="term" value="P:signal transduction"/>
    <property type="evidence" value="ECO:0007669"/>
    <property type="project" value="InterPro"/>
</dbReference>
<dbReference type="GO" id="GO:0006935">
    <property type="term" value="P:chemotaxis"/>
    <property type="evidence" value="ECO:0007669"/>
    <property type="project" value="InterPro"/>
</dbReference>
<dbReference type="SMART" id="SM00260">
    <property type="entry name" value="CheW"/>
    <property type="match status" value="1"/>
</dbReference>
<evidence type="ECO:0000313" key="3">
    <source>
        <dbReference type="Proteomes" id="UP000334019"/>
    </source>
</evidence>
<proteinExistence type="predicted"/>
<dbReference type="Gene3D" id="2.40.50.180">
    <property type="entry name" value="CheA-289, Domain 4"/>
    <property type="match status" value="1"/>
</dbReference>
<dbReference type="PROSITE" id="PS50851">
    <property type="entry name" value="CHEW"/>
    <property type="match status" value="1"/>
</dbReference>
<sequence>MQYGTFTLDGLLFGIEVSRIQEVIRAQQMTRVPLAASVIGGLINLRGEIVTAVDLRRRLELPPRADGVPPMNVVVRTRDGAVSLLVDEIGDVVEVSADSFEEPPGTVSGVALSLIRGAHKLDGRLLLVLDTDRAIHVSALQPA</sequence>
<dbReference type="RefSeq" id="WP_153758863.1">
    <property type="nucleotide sequence ID" value="NZ_CP045851.1"/>
</dbReference>
<dbReference type="SUPFAM" id="SSF50341">
    <property type="entry name" value="CheW-like"/>
    <property type="match status" value="1"/>
</dbReference>
<dbReference type="Pfam" id="PF01584">
    <property type="entry name" value="CheW"/>
    <property type="match status" value="1"/>
</dbReference>